<organism evidence="2 3">
    <name type="scientific">Pelagibius litoralis</name>
    <dbReference type="NCBI Taxonomy" id="374515"/>
    <lineage>
        <taxon>Bacteria</taxon>
        <taxon>Pseudomonadati</taxon>
        <taxon>Pseudomonadota</taxon>
        <taxon>Alphaproteobacteria</taxon>
        <taxon>Rhodospirillales</taxon>
        <taxon>Rhodovibrionaceae</taxon>
        <taxon>Pelagibius</taxon>
    </lineage>
</organism>
<dbReference type="Proteomes" id="UP000761264">
    <property type="component" value="Unassembled WGS sequence"/>
</dbReference>
<dbReference type="InterPro" id="IPR046867">
    <property type="entry name" value="AldOxase/xan_DH_MoCoBD2"/>
</dbReference>
<dbReference type="PANTHER" id="PTHR47495">
    <property type="entry name" value="ALDEHYDE DEHYDROGENASE"/>
    <property type="match status" value="1"/>
</dbReference>
<evidence type="ECO:0000313" key="2">
    <source>
        <dbReference type="EMBL" id="NIA70587.1"/>
    </source>
</evidence>
<proteinExistence type="predicted"/>
<dbReference type="SMART" id="SM01008">
    <property type="entry name" value="Ald_Xan_dh_C"/>
    <property type="match status" value="1"/>
</dbReference>
<dbReference type="Pfam" id="PF20256">
    <property type="entry name" value="MoCoBD_2"/>
    <property type="match status" value="2"/>
</dbReference>
<dbReference type="InterPro" id="IPR006311">
    <property type="entry name" value="TAT_signal"/>
</dbReference>
<dbReference type="InterPro" id="IPR012368">
    <property type="entry name" value="OxRdtase_Mopterin-bd_su_IorB"/>
</dbReference>
<gene>
    <name evidence="2" type="ORF">HBA54_18480</name>
</gene>
<reference evidence="2" key="1">
    <citation type="submission" date="2020-03" db="EMBL/GenBank/DDBJ databases">
        <title>Genome of Pelagibius litoralis DSM 21314T.</title>
        <authorList>
            <person name="Wang G."/>
        </authorList>
    </citation>
    <scope>NUCLEOTIDE SEQUENCE</scope>
    <source>
        <strain evidence="2">DSM 21314</strain>
    </source>
</reference>
<protein>
    <submittedName>
        <fullName evidence="2">Xanthine dehydrogenase family protein molybdopterin-binding subunit</fullName>
    </submittedName>
</protein>
<evidence type="ECO:0000313" key="3">
    <source>
        <dbReference type="Proteomes" id="UP000761264"/>
    </source>
</evidence>
<dbReference type="AlphaFoldDB" id="A0A967KAN6"/>
<dbReference type="SUPFAM" id="SSF56003">
    <property type="entry name" value="Molybdenum cofactor-binding domain"/>
    <property type="match status" value="2"/>
</dbReference>
<dbReference type="InterPro" id="IPR000674">
    <property type="entry name" value="Ald_Oxase/Xan_DH_a/b"/>
</dbReference>
<dbReference type="PROSITE" id="PS51318">
    <property type="entry name" value="TAT"/>
    <property type="match status" value="1"/>
</dbReference>
<dbReference type="InterPro" id="IPR052516">
    <property type="entry name" value="N-heterocyclic_Hydroxylase"/>
</dbReference>
<dbReference type="PANTHER" id="PTHR47495:SF2">
    <property type="entry name" value="ALDEHYDE DEHYDROGENASE"/>
    <property type="match status" value="1"/>
</dbReference>
<dbReference type="NCBIfam" id="TIGR01409">
    <property type="entry name" value="TAT_signal_seq"/>
    <property type="match status" value="1"/>
</dbReference>
<dbReference type="InterPro" id="IPR037165">
    <property type="entry name" value="AldOxase/xan_DH_Mopterin-bd_sf"/>
</dbReference>
<dbReference type="InterPro" id="IPR008274">
    <property type="entry name" value="AldOxase/xan_DH_MoCoBD1"/>
</dbReference>
<evidence type="ECO:0000259" key="1">
    <source>
        <dbReference type="SMART" id="SM01008"/>
    </source>
</evidence>
<dbReference type="GO" id="GO:0016491">
    <property type="term" value="F:oxidoreductase activity"/>
    <property type="evidence" value="ECO:0007669"/>
    <property type="project" value="InterPro"/>
</dbReference>
<dbReference type="Gene3D" id="3.30.365.10">
    <property type="entry name" value="Aldehyde oxidase/xanthine dehydrogenase, molybdopterin binding domain"/>
    <property type="match status" value="5"/>
</dbReference>
<dbReference type="InterPro" id="IPR019546">
    <property type="entry name" value="TAT_signal_bac_arc"/>
</dbReference>
<dbReference type="PIRSF" id="PIRSF036389">
    <property type="entry name" value="IOR_B"/>
    <property type="match status" value="1"/>
</dbReference>
<dbReference type="Pfam" id="PF02738">
    <property type="entry name" value="MoCoBD_1"/>
    <property type="match status" value="1"/>
</dbReference>
<name>A0A967KAN6_9PROT</name>
<dbReference type="Gene3D" id="3.90.1170.50">
    <property type="entry name" value="Aldehyde oxidase/xanthine dehydrogenase, a/b hammerhead"/>
    <property type="match status" value="1"/>
</dbReference>
<comment type="caution">
    <text evidence="2">The sequence shown here is derived from an EMBL/GenBank/DDBJ whole genome shotgun (WGS) entry which is preliminary data.</text>
</comment>
<keyword evidence="3" id="KW-1185">Reference proteome</keyword>
<dbReference type="EMBL" id="JAAQPH010000015">
    <property type="protein sequence ID" value="NIA70587.1"/>
    <property type="molecule type" value="Genomic_DNA"/>
</dbReference>
<feature type="domain" description="Aldehyde oxidase/xanthine dehydrogenase a/b hammerhead" evidence="1">
    <location>
        <begin position="206"/>
        <end position="284"/>
    </location>
</feature>
<accession>A0A967KAN6</accession>
<sequence>MTTIETSRRGFVKGAALAAGSLVLGFGLPAFNKAAKAASGGTLNAWLEITGDGRVRIAQPQAEMGQGIWTSMAQMIAEELEVDWAQVEIFSPVAAPDFAHPFYGFQTTAESFSIRAFWKPARTVGAQAREMLKMAAGEIWGVYPGGLQAEAGHIVNPLTGQKAPYAALVVQAAKYSPPENIQLKRPDQWKIIGKSIARADTPDKVNGSAVYGIDVKMAGLLTAVPLFPPSFTGKVKSVDDSAALKVKGVRQVVALEDAVYVLAEGYWSARQGREALTVDWDLGEGGDFSTDEAFAAFRKAAAEGQGAVVEERGDTVTALAGAAKVVDVTLEAPYLAHATMEPMNATAHYTPAKLTIWVPTQAQGLMGFVAGAVGLEAGQVECHTTFLGCGLGRRFEIDLPIHAALVSKAAGVPVKVLWSREDDTRRDFYRPGAVARLRAGVDSKGKIVGMLADISGSSILARAVPSLAKGDIDHTNVDGIAEATTPAGVPVHRQYDFGATARVAYAMVNSPIPVGFWRSVAHSQNAWFMEAFVNELAADLEQDPVALRLSLMKSERNRTVLKRLGERANWGNPAAGNVQGLAIHEAFGTVLGHVIEIAMNKRTLKLVKVTSVVDVGWAVNPDTVEAQVTSGAITGLTAALWGEVTMTKGEIDQGNFDSYRMLKLAQTPVFDVEILQLGGEIGGIGEPGTPPVAPALAHAVFNATGERIRKLPLAALGFDLM</sequence>